<dbReference type="InterPro" id="IPR023214">
    <property type="entry name" value="HAD_sf"/>
</dbReference>
<protein>
    <recommendedName>
        <fullName evidence="3">HAD-superfamily phosphatase</fullName>
    </recommendedName>
</protein>
<dbReference type="GO" id="GO:0008962">
    <property type="term" value="F:phosphatidylglycerophosphatase activity"/>
    <property type="evidence" value="ECO:0007669"/>
    <property type="project" value="InterPro"/>
</dbReference>
<dbReference type="EMBL" id="KN881858">
    <property type="protein sequence ID" value="KIY48031.1"/>
    <property type="molecule type" value="Genomic_DNA"/>
</dbReference>
<accession>A0A0D7ADT8</accession>
<dbReference type="OrthoDB" id="198652at2759"/>
<dbReference type="AlphaFoldDB" id="A0A0D7ADT8"/>
<dbReference type="Pfam" id="PF09419">
    <property type="entry name" value="PGP_phosphatase"/>
    <property type="match status" value="1"/>
</dbReference>
<dbReference type="InterPro" id="IPR036412">
    <property type="entry name" value="HAD-like_sf"/>
</dbReference>
<evidence type="ECO:0000313" key="1">
    <source>
        <dbReference type="EMBL" id="KIY48031.1"/>
    </source>
</evidence>
<dbReference type="Gene3D" id="3.40.50.1000">
    <property type="entry name" value="HAD superfamily/HAD-like"/>
    <property type="match status" value="1"/>
</dbReference>
<evidence type="ECO:0008006" key="3">
    <source>
        <dbReference type="Google" id="ProtNLM"/>
    </source>
</evidence>
<proteinExistence type="predicted"/>
<organism evidence="1 2">
    <name type="scientific">Fistulina hepatica ATCC 64428</name>
    <dbReference type="NCBI Taxonomy" id="1128425"/>
    <lineage>
        <taxon>Eukaryota</taxon>
        <taxon>Fungi</taxon>
        <taxon>Dikarya</taxon>
        <taxon>Basidiomycota</taxon>
        <taxon>Agaricomycotina</taxon>
        <taxon>Agaricomycetes</taxon>
        <taxon>Agaricomycetidae</taxon>
        <taxon>Agaricales</taxon>
        <taxon>Fistulinaceae</taxon>
        <taxon>Fistulina</taxon>
    </lineage>
</organism>
<dbReference type="SUPFAM" id="SSF56784">
    <property type="entry name" value="HAD-like"/>
    <property type="match status" value="1"/>
</dbReference>
<evidence type="ECO:0000313" key="2">
    <source>
        <dbReference type="Proteomes" id="UP000054144"/>
    </source>
</evidence>
<dbReference type="InterPro" id="IPR027706">
    <property type="entry name" value="PGP_Pase"/>
</dbReference>
<name>A0A0D7ADT8_9AGAR</name>
<keyword evidence="2" id="KW-1185">Reference proteome</keyword>
<gene>
    <name evidence="1" type="ORF">FISHEDRAFT_74031</name>
</gene>
<dbReference type="Proteomes" id="UP000054144">
    <property type="component" value="Unassembled WGS sequence"/>
</dbReference>
<reference evidence="1 2" key="1">
    <citation type="journal article" date="2015" name="Fungal Genet. Biol.">
        <title>Evolution of novel wood decay mechanisms in Agaricales revealed by the genome sequences of Fistulina hepatica and Cylindrobasidium torrendii.</title>
        <authorList>
            <person name="Floudas D."/>
            <person name="Held B.W."/>
            <person name="Riley R."/>
            <person name="Nagy L.G."/>
            <person name="Koehler G."/>
            <person name="Ransdell A.S."/>
            <person name="Younus H."/>
            <person name="Chow J."/>
            <person name="Chiniquy J."/>
            <person name="Lipzen A."/>
            <person name="Tritt A."/>
            <person name="Sun H."/>
            <person name="Haridas S."/>
            <person name="LaButti K."/>
            <person name="Ohm R.A."/>
            <person name="Kues U."/>
            <person name="Blanchette R.A."/>
            <person name="Grigoriev I.V."/>
            <person name="Minto R.E."/>
            <person name="Hibbett D.S."/>
        </authorList>
    </citation>
    <scope>NUCLEOTIDE SEQUENCE [LARGE SCALE GENOMIC DNA]</scope>
    <source>
        <strain evidence="1 2">ATCC 64428</strain>
    </source>
</reference>
<sequence>MPVNVPALLVPFQLILYPRLVVPTLTVKDIRHLNFHALRQAGYRGAVFDKDNCLNIPHEDKLVHGLEDAWSECKSAFGERNVVVVSNSAGSHVDDGHIQAESVQHHLGVHVLTHLKFKPSYSCIGSIRQYFSALPDPVEGHELVIVGDRIFTDVVMANRMRQNVRKRDSGRKPQAVWGPLAVWTSGVWQREATGIRWLERGICWVVEHCTTAPDTSVNGQHLSAFLLSPDDKR</sequence>